<protein>
    <submittedName>
        <fullName evidence="3">Uncharacterized protein</fullName>
    </submittedName>
</protein>
<reference evidence="3 4" key="1">
    <citation type="submission" date="2018-09" db="EMBL/GenBank/DDBJ databases">
        <title>Isolation, diversity and antifungal activity of actinobacteria from wheat.</title>
        <authorList>
            <person name="Han C."/>
        </authorList>
    </citation>
    <scope>NUCLEOTIDE SEQUENCE [LARGE SCALE GENOMIC DNA]</scope>
    <source>
        <strain evidence="3 4">NEAU-YY265</strain>
    </source>
</reference>
<proteinExistence type="predicted"/>
<comment type="caution">
    <text evidence="3">The sequence shown here is derived from an EMBL/GenBank/DDBJ whole genome shotgun (WGS) entry which is preliminary data.</text>
</comment>
<sequence>MTLRTRFDDLAAEAPDPRALDLDRLRGRIVRRRRTRLATAGAAVVLTAAAASTAAAGLLDQDGPVAPPVAGDPSPTPTGAATPPRWPAPLQEAFTTRGCGWMVKTLGPAPEAPLEMTVDLDDSVDLGRDWAEPIGTATVTNVSEEPFTGATGRFPETFVAHDGSVVTEPAPQQASLHGVVLAQGQSVTYPVHSFLRMCTPGDVTQPHHEPLEPGTYQVYVELEFVDAFTLYSGPIDLVVE</sequence>
<evidence type="ECO:0000256" key="2">
    <source>
        <dbReference type="SAM" id="Phobius"/>
    </source>
</evidence>
<keyword evidence="2" id="KW-0472">Membrane</keyword>
<dbReference type="EMBL" id="QUAL01000351">
    <property type="protein sequence ID" value="RIQ14433.1"/>
    <property type="molecule type" value="Genomic_DNA"/>
</dbReference>
<name>A0A418KJM2_9ACTN</name>
<keyword evidence="4" id="KW-1185">Reference proteome</keyword>
<evidence type="ECO:0000313" key="4">
    <source>
        <dbReference type="Proteomes" id="UP000284057"/>
    </source>
</evidence>
<feature type="region of interest" description="Disordered" evidence="1">
    <location>
        <begin position="62"/>
        <end position="86"/>
    </location>
</feature>
<dbReference type="Proteomes" id="UP000284057">
    <property type="component" value="Unassembled WGS sequence"/>
</dbReference>
<evidence type="ECO:0000313" key="3">
    <source>
        <dbReference type="EMBL" id="RIQ14433.1"/>
    </source>
</evidence>
<keyword evidence="2" id="KW-1133">Transmembrane helix</keyword>
<gene>
    <name evidence="3" type="ORF">DY240_24815</name>
</gene>
<dbReference type="AlphaFoldDB" id="A0A418KJM2"/>
<accession>A0A418KJM2</accession>
<keyword evidence="2" id="KW-0812">Transmembrane</keyword>
<feature type="transmembrane region" description="Helical" evidence="2">
    <location>
        <begin position="37"/>
        <end position="59"/>
    </location>
</feature>
<evidence type="ECO:0000256" key="1">
    <source>
        <dbReference type="SAM" id="MobiDB-lite"/>
    </source>
</evidence>
<organism evidence="3 4">
    <name type="scientific">Jiangella rhizosphaerae</name>
    <dbReference type="NCBI Taxonomy" id="2293569"/>
    <lineage>
        <taxon>Bacteria</taxon>
        <taxon>Bacillati</taxon>
        <taxon>Actinomycetota</taxon>
        <taxon>Actinomycetes</taxon>
        <taxon>Jiangellales</taxon>
        <taxon>Jiangellaceae</taxon>
        <taxon>Jiangella</taxon>
    </lineage>
</organism>